<feature type="compositionally biased region" description="Basic and acidic residues" evidence="1">
    <location>
        <begin position="910"/>
        <end position="919"/>
    </location>
</feature>
<reference evidence="2 3" key="1">
    <citation type="journal article" date="2010" name="Nat. Biotechnol.">
        <title>Genome sequence of the model mushroom Schizophyllum commune.</title>
        <authorList>
            <person name="Ohm R.A."/>
            <person name="de Jong J.F."/>
            <person name="Lugones L.G."/>
            <person name="Aerts A."/>
            <person name="Kothe E."/>
            <person name="Stajich J.E."/>
            <person name="de Vries R.P."/>
            <person name="Record E."/>
            <person name="Levasseur A."/>
            <person name="Baker S.E."/>
            <person name="Bartholomew K.A."/>
            <person name="Coutinho P.M."/>
            <person name="Erdmann S."/>
            <person name="Fowler T.J."/>
            <person name="Gathman A.C."/>
            <person name="Lombard V."/>
            <person name="Henrissat B."/>
            <person name="Knabe N."/>
            <person name="Kuees U."/>
            <person name="Lilly W.W."/>
            <person name="Lindquist E."/>
            <person name="Lucas S."/>
            <person name="Magnuson J.K."/>
            <person name="Piumi F."/>
            <person name="Raudaskoski M."/>
            <person name="Salamov A."/>
            <person name="Schmutz J."/>
            <person name="Schwarze F.W.M.R."/>
            <person name="vanKuyk P.A."/>
            <person name="Horton J.S."/>
            <person name="Grigoriev I.V."/>
            <person name="Woesten H.A.B."/>
        </authorList>
    </citation>
    <scope>NUCLEOTIDE SEQUENCE [LARGE SCALE GENOMIC DNA]</scope>
    <source>
        <strain evidence="3">H4-8 / FGSC 9210</strain>
    </source>
</reference>
<proteinExistence type="predicted"/>
<feature type="compositionally biased region" description="Basic and acidic residues" evidence="1">
    <location>
        <begin position="1034"/>
        <end position="1048"/>
    </location>
</feature>
<evidence type="ECO:0000313" key="3">
    <source>
        <dbReference type="Proteomes" id="UP000007431"/>
    </source>
</evidence>
<feature type="compositionally biased region" description="Basic and acidic residues" evidence="1">
    <location>
        <begin position="397"/>
        <end position="410"/>
    </location>
</feature>
<feature type="non-terminal residue" evidence="2">
    <location>
        <position position="1119"/>
    </location>
</feature>
<protein>
    <submittedName>
        <fullName evidence="2">Uncharacterized protein</fullName>
    </submittedName>
</protein>
<evidence type="ECO:0000313" key="2">
    <source>
        <dbReference type="EMBL" id="EFJ00650.1"/>
    </source>
</evidence>
<feature type="compositionally biased region" description="Low complexity" evidence="1">
    <location>
        <begin position="1062"/>
        <end position="1082"/>
    </location>
</feature>
<feature type="compositionally biased region" description="Polar residues" evidence="1">
    <location>
        <begin position="341"/>
        <end position="364"/>
    </location>
</feature>
<dbReference type="Proteomes" id="UP000007431">
    <property type="component" value="Unassembled WGS sequence"/>
</dbReference>
<feature type="region of interest" description="Disordered" evidence="1">
    <location>
        <begin position="758"/>
        <end position="1119"/>
    </location>
</feature>
<feature type="compositionally biased region" description="Polar residues" evidence="1">
    <location>
        <begin position="881"/>
        <end position="902"/>
    </location>
</feature>
<feature type="compositionally biased region" description="Pro residues" evidence="1">
    <location>
        <begin position="937"/>
        <end position="959"/>
    </location>
</feature>
<feature type="compositionally biased region" description="Polar residues" evidence="1">
    <location>
        <begin position="824"/>
        <end position="837"/>
    </location>
</feature>
<dbReference type="OrthoDB" id="2754335at2759"/>
<dbReference type="GeneID" id="9597007"/>
<feature type="compositionally biased region" description="Polar residues" evidence="1">
    <location>
        <begin position="1109"/>
        <end position="1119"/>
    </location>
</feature>
<dbReference type="InParanoid" id="D8PTV3"/>
<gene>
    <name evidence="2" type="ORF">SCHCODRAFT_104800</name>
</gene>
<evidence type="ECO:0000256" key="1">
    <source>
        <dbReference type="SAM" id="MobiDB-lite"/>
    </source>
</evidence>
<dbReference type="HOGENOM" id="CLU_280629_0_0_1"/>
<feature type="compositionally biased region" description="Low complexity" evidence="1">
    <location>
        <begin position="1016"/>
        <end position="1027"/>
    </location>
</feature>
<feature type="region of interest" description="Disordered" evidence="1">
    <location>
        <begin position="79"/>
        <end position="138"/>
    </location>
</feature>
<name>D8PTV3_SCHCM</name>
<feature type="region of interest" description="Disordered" evidence="1">
    <location>
        <begin position="290"/>
        <end position="439"/>
    </location>
</feature>
<dbReference type="VEuPathDB" id="FungiDB:SCHCODRAFT_01186461"/>
<feature type="compositionally biased region" description="Gly residues" evidence="1">
    <location>
        <begin position="788"/>
        <end position="802"/>
    </location>
</feature>
<dbReference type="KEGG" id="scm:SCHCO_01186461"/>
<feature type="compositionally biased region" description="Low complexity" evidence="1">
    <location>
        <begin position="838"/>
        <end position="880"/>
    </location>
</feature>
<keyword evidence="3" id="KW-1185">Reference proteome</keyword>
<feature type="compositionally biased region" description="Basic and acidic residues" evidence="1">
    <location>
        <begin position="367"/>
        <end position="390"/>
    </location>
</feature>
<feature type="compositionally biased region" description="Polar residues" evidence="1">
    <location>
        <begin position="296"/>
        <end position="313"/>
    </location>
</feature>
<organism evidence="3">
    <name type="scientific">Schizophyllum commune (strain H4-8 / FGSC 9210)</name>
    <name type="common">Split gill fungus</name>
    <dbReference type="NCBI Taxonomy" id="578458"/>
    <lineage>
        <taxon>Eukaryota</taxon>
        <taxon>Fungi</taxon>
        <taxon>Dikarya</taxon>
        <taxon>Basidiomycota</taxon>
        <taxon>Agaricomycotina</taxon>
        <taxon>Agaricomycetes</taxon>
        <taxon>Agaricomycetidae</taxon>
        <taxon>Agaricales</taxon>
        <taxon>Schizophyllaceae</taxon>
        <taxon>Schizophyllum</taxon>
    </lineage>
</organism>
<dbReference type="AlphaFoldDB" id="D8PTV3"/>
<dbReference type="RefSeq" id="XP_003035552.1">
    <property type="nucleotide sequence ID" value="XM_003035506.1"/>
</dbReference>
<dbReference type="EMBL" id="GL377303">
    <property type="protein sequence ID" value="EFJ00650.1"/>
    <property type="molecule type" value="Genomic_DNA"/>
</dbReference>
<accession>D8PTV3</accession>
<feature type="compositionally biased region" description="Polar residues" evidence="1">
    <location>
        <begin position="427"/>
        <end position="439"/>
    </location>
</feature>
<sequence>MLSRALPTSMSIAQPPRDTGLALTSIHEAVASCPCDLAKVTSDTTRPWIPAMQGHIGCTHAPFLSAFLSFLPNGLSDNPSDFRPPTAREASVQGPSRGGSVQRRSWTQGPIPQGPGLTPTHASDSMTSRPKKNKGPRPCVIWEPASRLNKDIAQVFLMGTFSKTPPHHLSDAIKDFFVVVYTPMTTTEGAPDWDLLPHIHSSPCWASQATQYLIPLVVPVRANKLQQYYNKGMDQNIYAAGNCAYINEESLRKLTCLSEIIQARLSLMISRGTTAQEAVQAFLRDIGPRFDPATGSMPSASTVSTASSHNNHPGSMRAGPSIPSTAGQLKPPRAPARPVQPNVSYSSIAKRATQSGASTHSTASARPRPERQATIRPERQETSRPARERQATVMPNRRKETETTKIEGKSTETVAGQLAPAPAVKQRSPSVKSNASSTISRLLETPKRKVRELVGMGRRTSGTLASIVYLSSWAHSCVAHSVYLDDGLGFSSPARLTLRSDTQKLYLYEVPLGHSQPQSSPLQRGSIMQIDAHFLAALKGLITKEELALHSKRNANLSPFFPPRKRKGSRPCIIWNIHDGPDDLVDVFLMGTFEHVEHYHSLSPALRHWVITIYRRSHREDWNTLMHVHSSPEWTSDPSWLIPLAVTVPADRLREHDRDGRCSYINQHQLDVLAKIHRRMQREYDTILQTSTIRELFSGRLLDDTRIVSRLALSTWFGAYFMTPQKFIMHKDSPLYDRPSNFAALGQHSVWLSNNSSLSLAPTSNDMQPPNKRRRHEGIEPAEHNSGVGRGWRGAYERGGGNASSRRGASRSRDHGPHPRRANGGSTTSLNRNSAGHRSTTSLSSHSSNVSQVSRVSRVSHVSQASQASQSSSHYSTAQSEASGPNIRTRNVSGVSSESAFWSGSGDLNGARERRESGALERGGSSVRADKRKRSPPATPATPTPPPTHAPWPQTPAPPRVTHLDHHLPEQASFAFPSPPPLRLTLPEPPEKPLAPPETPRKKRATAEVPGLVLTSLKKLSPPSLKSFGRRHSSSKENAETPTRERGDPLSPQEPSLRRTSRANSLRSSSRPNSTPSSPNSSKVAALKSPLVKVAHLLRVGGATHSRPESSAPSGDSRD</sequence>